<sequence length="353" mass="39204">MTSLLKVSNKACSLYAATVGKYSGHDIILCYHSVRDINRPIRGWLGSSRSLDSIVFDRQMSWLSSVAEVVSLSELLQRPRTGTRIRVAVTFDDGYFDNIDVAMPILRQYGIPITWFVATDFIDNADLVPWWDLIDLTLAECYEPVEFTVDGIKGIYDPTVVADRQWLNTRLRMILKSTGLLQRDAIIEDMRYAISRQYTLPTNSYAREEEIKSVLQGGDIELGGHTGSHPNVALCSSDELKAEINRGKIRLEKISGQSLNWFAYPFGGRGAFSPSAAKAVQEAGFNGACSLVSGTVSMKTEKYMIPRYAISPNMTMETFKARVLGAPLYAGLESLRSSISMSSVRKYGKGFVG</sequence>
<dbReference type="InterPro" id="IPR002509">
    <property type="entry name" value="NODB_dom"/>
</dbReference>
<gene>
    <name evidence="4" type="ORF">LP43_1786</name>
</gene>
<dbReference type="SUPFAM" id="SSF88713">
    <property type="entry name" value="Glycoside hydrolase/deacetylase"/>
    <property type="match status" value="1"/>
</dbReference>
<dbReference type="InterPro" id="IPR051398">
    <property type="entry name" value="Polysacch_Deacetylase"/>
</dbReference>
<evidence type="ECO:0000313" key="5">
    <source>
        <dbReference type="Proteomes" id="UP000029999"/>
    </source>
</evidence>
<accession>A0A0A0BHI3</accession>
<organism evidence="4 5">
    <name type="scientific">Methylophaga thiooxydans</name>
    <dbReference type="NCBI Taxonomy" id="392484"/>
    <lineage>
        <taxon>Bacteria</taxon>
        <taxon>Pseudomonadati</taxon>
        <taxon>Pseudomonadota</taxon>
        <taxon>Gammaproteobacteria</taxon>
        <taxon>Thiotrichales</taxon>
        <taxon>Piscirickettsiaceae</taxon>
        <taxon>Methylophaga</taxon>
    </lineage>
</organism>
<evidence type="ECO:0000256" key="2">
    <source>
        <dbReference type="ARBA" id="ARBA00022729"/>
    </source>
</evidence>
<dbReference type="EMBL" id="JRQD01000004">
    <property type="protein sequence ID" value="KGM06564.1"/>
    <property type="molecule type" value="Genomic_DNA"/>
</dbReference>
<dbReference type="PROSITE" id="PS51677">
    <property type="entry name" value="NODB"/>
    <property type="match status" value="1"/>
</dbReference>
<dbReference type="CDD" id="cd10918">
    <property type="entry name" value="CE4_NodB_like_5s_6s"/>
    <property type="match status" value="1"/>
</dbReference>
<evidence type="ECO:0000313" key="4">
    <source>
        <dbReference type="EMBL" id="KGM06564.1"/>
    </source>
</evidence>
<dbReference type="AlphaFoldDB" id="A0A0A0BHI3"/>
<dbReference type="STRING" id="392484.LP43_1786"/>
<dbReference type="GO" id="GO:0016810">
    <property type="term" value="F:hydrolase activity, acting on carbon-nitrogen (but not peptide) bonds"/>
    <property type="evidence" value="ECO:0007669"/>
    <property type="project" value="InterPro"/>
</dbReference>
<evidence type="ECO:0000256" key="1">
    <source>
        <dbReference type="ARBA" id="ARBA00004613"/>
    </source>
</evidence>
<keyword evidence="2" id="KW-0732">Signal</keyword>
<dbReference type="InterPro" id="IPR011330">
    <property type="entry name" value="Glyco_hydro/deAcase_b/a-brl"/>
</dbReference>
<comment type="caution">
    <text evidence="4">The sequence shown here is derived from an EMBL/GenBank/DDBJ whole genome shotgun (WGS) entry which is preliminary data.</text>
</comment>
<dbReference type="Pfam" id="PF01522">
    <property type="entry name" value="Polysacc_deac_1"/>
    <property type="match status" value="2"/>
</dbReference>
<proteinExistence type="predicted"/>
<dbReference type="PANTHER" id="PTHR34216:SF3">
    <property type="entry name" value="POLY-BETA-1,6-N-ACETYL-D-GLUCOSAMINE N-DEACETYLASE"/>
    <property type="match status" value="1"/>
</dbReference>
<dbReference type="Proteomes" id="UP000029999">
    <property type="component" value="Unassembled WGS sequence"/>
</dbReference>
<comment type="subcellular location">
    <subcellularLocation>
        <location evidence="1">Secreted</location>
    </subcellularLocation>
</comment>
<name>A0A0A0BHI3_9GAMM</name>
<feature type="domain" description="NodB homology" evidence="3">
    <location>
        <begin position="85"/>
        <end position="353"/>
    </location>
</feature>
<dbReference type="GO" id="GO:0005576">
    <property type="term" value="C:extracellular region"/>
    <property type="evidence" value="ECO:0007669"/>
    <property type="project" value="UniProtKB-SubCell"/>
</dbReference>
<protein>
    <recommendedName>
        <fullName evidence="3">NodB homology domain-containing protein</fullName>
    </recommendedName>
</protein>
<dbReference type="PANTHER" id="PTHR34216">
    <property type="match status" value="1"/>
</dbReference>
<reference evidence="4 5" key="1">
    <citation type="submission" date="2014-09" db="EMBL/GenBank/DDBJ databases">
        <authorList>
            <person name="Grob C."/>
            <person name="Taubert M."/>
            <person name="Howat A.M."/>
            <person name="Burns O.J."/>
            <person name="Dixon J.L."/>
            <person name="Chen Y."/>
            <person name="Murrell J.C."/>
        </authorList>
    </citation>
    <scope>NUCLEOTIDE SEQUENCE [LARGE SCALE GENOMIC DNA]</scope>
    <source>
        <strain evidence="4">L4</strain>
    </source>
</reference>
<dbReference type="GO" id="GO:0005975">
    <property type="term" value="P:carbohydrate metabolic process"/>
    <property type="evidence" value="ECO:0007669"/>
    <property type="project" value="InterPro"/>
</dbReference>
<dbReference type="Gene3D" id="3.20.20.370">
    <property type="entry name" value="Glycoside hydrolase/deacetylase"/>
    <property type="match status" value="1"/>
</dbReference>
<evidence type="ECO:0000259" key="3">
    <source>
        <dbReference type="PROSITE" id="PS51677"/>
    </source>
</evidence>